<comment type="caution">
    <text evidence="2">The sequence shown here is derived from an EMBL/GenBank/DDBJ whole genome shotgun (WGS) entry which is preliminary data.</text>
</comment>
<accession>A0A1F4XKS0</accession>
<dbReference type="STRING" id="1817814.A2V81_00585"/>
<dbReference type="Proteomes" id="UP000177614">
    <property type="component" value="Unassembled WGS sequence"/>
</dbReference>
<organism evidence="2 3">
    <name type="scientific">Candidatus Abawacabacteria bacterium RBG_16_42_10</name>
    <dbReference type="NCBI Taxonomy" id="1817814"/>
    <lineage>
        <taxon>Bacteria</taxon>
        <taxon>Candidatus Abawacaibacteriota</taxon>
    </lineage>
</organism>
<feature type="region of interest" description="Disordered" evidence="1">
    <location>
        <begin position="54"/>
        <end position="75"/>
    </location>
</feature>
<proteinExistence type="predicted"/>
<dbReference type="AlphaFoldDB" id="A0A1F4XKS0"/>
<evidence type="ECO:0000256" key="1">
    <source>
        <dbReference type="SAM" id="MobiDB-lite"/>
    </source>
</evidence>
<gene>
    <name evidence="2" type="ORF">A2V81_00585</name>
</gene>
<evidence type="ECO:0008006" key="4">
    <source>
        <dbReference type="Google" id="ProtNLM"/>
    </source>
</evidence>
<evidence type="ECO:0000313" key="3">
    <source>
        <dbReference type="Proteomes" id="UP000177614"/>
    </source>
</evidence>
<protein>
    <recommendedName>
        <fullName evidence="4">Ribbon-helix-helix protein CopG domain-containing protein</fullName>
    </recommendedName>
</protein>
<name>A0A1F4XKS0_9BACT</name>
<evidence type="ECO:0000313" key="2">
    <source>
        <dbReference type="EMBL" id="OGC82220.1"/>
    </source>
</evidence>
<reference evidence="2 3" key="1">
    <citation type="journal article" date="2016" name="Nat. Commun.">
        <title>Thousands of microbial genomes shed light on interconnected biogeochemical processes in an aquifer system.</title>
        <authorList>
            <person name="Anantharaman K."/>
            <person name="Brown C.T."/>
            <person name="Hug L.A."/>
            <person name="Sharon I."/>
            <person name="Castelle C.J."/>
            <person name="Probst A.J."/>
            <person name="Thomas B.C."/>
            <person name="Singh A."/>
            <person name="Wilkins M.J."/>
            <person name="Karaoz U."/>
            <person name="Brodie E.L."/>
            <person name="Williams K.H."/>
            <person name="Hubbard S.S."/>
            <person name="Banfield J.F."/>
        </authorList>
    </citation>
    <scope>NUCLEOTIDE SEQUENCE [LARGE SCALE GENOMIC DNA]</scope>
</reference>
<sequence length="75" mass="8721">MRSILNVSLPAEKRKMIEERAKKTHQSVSAYILYATELERDLIQEDEILARAKKAEKDYQQGKTKKLKSLADLMK</sequence>
<dbReference type="EMBL" id="MEWR01000009">
    <property type="protein sequence ID" value="OGC82220.1"/>
    <property type="molecule type" value="Genomic_DNA"/>
</dbReference>